<evidence type="ECO:0000313" key="2">
    <source>
        <dbReference type="Proteomes" id="UP000050525"/>
    </source>
</evidence>
<protein>
    <submittedName>
        <fullName evidence="1">Uncharacterized protein</fullName>
    </submittedName>
</protein>
<proteinExistence type="predicted"/>
<comment type="caution">
    <text evidence="1">The sequence shown here is derived from an EMBL/GenBank/DDBJ whole genome shotgun (WGS) entry which is preliminary data.</text>
</comment>
<dbReference type="Proteomes" id="UP000050525">
    <property type="component" value="Unassembled WGS sequence"/>
</dbReference>
<name>A0A151N3L1_ALLMI</name>
<dbReference type="EMBL" id="AKHW03004073">
    <property type="protein sequence ID" value="KYO31391.1"/>
    <property type="molecule type" value="Genomic_DNA"/>
</dbReference>
<gene>
    <name evidence="1" type="ORF">Y1Q_0005993</name>
</gene>
<sequence length="70" mass="8190">MSLDFSREEACTWATLIKASGQIHIGCNRDERKDERNQDEFSRQLKRFGERNTATRSCFQLLSEQLSGRH</sequence>
<accession>A0A151N3L1</accession>
<keyword evidence="2" id="KW-1185">Reference proteome</keyword>
<reference evidence="1 2" key="1">
    <citation type="journal article" date="2012" name="Genome Biol.">
        <title>Sequencing three crocodilian genomes to illuminate the evolution of archosaurs and amniotes.</title>
        <authorList>
            <person name="St John J.A."/>
            <person name="Braun E.L."/>
            <person name="Isberg S.R."/>
            <person name="Miles L.G."/>
            <person name="Chong A.Y."/>
            <person name="Gongora J."/>
            <person name="Dalzell P."/>
            <person name="Moran C."/>
            <person name="Bed'hom B."/>
            <person name="Abzhanov A."/>
            <person name="Burgess S.C."/>
            <person name="Cooksey A.M."/>
            <person name="Castoe T.A."/>
            <person name="Crawford N.G."/>
            <person name="Densmore L.D."/>
            <person name="Drew J.C."/>
            <person name="Edwards S.V."/>
            <person name="Faircloth B.C."/>
            <person name="Fujita M.K."/>
            <person name="Greenwold M.J."/>
            <person name="Hoffmann F.G."/>
            <person name="Howard J.M."/>
            <person name="Iguchi T."/>
            <person name="Janes D.E."/>
            <person name="Khan S.Y."/>
            <person name="Kohno S."/>
            <person name="de Koning A.J."/>
            <person name="Lance S.L."/>
            <person name="McCarthy F.M."/>
            <person name="McCormack J.E."/>
            <person name="Merchant M.E."/>
            <person name="Peterson D.G."/>
            <person name="Pollock D.D."/>
            <person name="Pourmand N."/>
            <person name="Raney B.J."/>
            <person name="Roessler K.A."/>
            <person name="Sanford J.R."/>
            <person name="Sawyer R.H."/>
            <person name="Schmidt C.J."/>
            <person name="Triplett E.W."/>
            <person name="Tuberville T.D."/>
            <person name="Venegas-Anaya M."/>
            <person name="Howard J.T."/>
            <person name="Jarvis E.D."/>
            <person name="Guillette L.J.Jr."/>
            <person name="Glenn T.C."/>
            <person name="Green R.E."/>
            <person name="Ray D.A."/>
        </authorList>
    </citation>
    <scope>NUCLEOTIDE SEQUENCE [LARGE SCALE GENOMIC DNA]</scope>
    <source>
        <strain evidence="1">KSC_2009_1</strain>
    </source>
</reference>
<dbReference type="AlphaFoldDB" id="A0A151N3L1"/>
<organism evidence="1 2">
    <name type="scientific">Alligator mississippiensis</name>
    <name type="common">American alligator</name>
    <dbReference type="NCBI Taxonomy" id="8496"/>
    <lineage>
        <taxon>Eukaryota</taxon>
        <taxon>Metazoa</taxon>
        <taxon>Chordata</taxon>
        <taxon>Craniata</taxon>
        <taxon>Vertebrata</taxon>
        <taxon>Euteleostomi</taxon>
        <taxon>Archelosauria</taxon>
        <taxon>Archosauria</taxon>
        <taxon>Crocodylia</taxon>
        <taxon>Alligatoridae</taxon>
        <taxon>Alligatorinae</taxon>
        <taxon>Alligator</taxon>
    </lineage>
</organism>
<evidence type="ECO:0000313" key="1">
    <source>
        <dbReference type="EMBL" id="KYO31391.1"/>
    </source>
</evidence>